<dbReference type="Pfam" id="PF01281">
    <property type="entry name" value="Ribosomal_L9_N"/>
    <property type="match status" value="1"/>
</dbReference>
<evidence type="ECO:0000256" key="7">
    <source>
        <dbReference type="HAMAP-Rule" id="MF_00503"/>
    </source>
</evidence>
<dbReference type="GO" id="GO:0006412">
    <property type="term" value="P:translation"/>
    <property type="evidence" value="ECO:0007669"/>
    <property type="project" value="UniProtKB-UniRule"/>
</dbReference>
<evidence type="ECO:0000259" key="8">
    <source>
        <dbReference type="PROSITE" id="PS00651"/>
    </source>
</evidence>
<dbReference type="EMBL" id="DXES01000129">
    <property type="protein sequence ID" value="HIX65800.1"/>
    <property type="molecule type" value="Genomic_DNA"/>
</dbReference>
<keyword evidence="5 7" id="KW-0687">Ribonucleoprotein</keyword>
<sequence length="149" mass="15872">MKVILKQDLKGTGKKGEMINVSDGYARNYLLPRGLAIEANAQAMGELKAKQAAAEHKAAVEKQAAQELCDQLKGKTVKIGAKAGQGGKLFGSVTAKEISEAIAQQYGAQVDKRKIVLDADIKAFGNYTVQIKLHPGITAELYVMVGETA</sequence>
<dbReference type="InterPro" id="IPR020594">
    <property type="entry name" value="Ribosomal_bL9_bac/chp"/>
</dbReference>
<dbReference type="HAMAP" id="MF_00503">
    <property type="entry name" value="Ribosomal_bL9"/>
    <property type="match status" value="1"/>
</dbReference>
<keyword evidence="3 7" id="KW-0694">RNA-binding</keyword>
<dbReference type="InterPro" id="IPR036791">
    <property type="entry name" value="Ribosomal_bL9_C_sf"/>
</dbReference>
<evidence type="ECO:0000256" key="4">
    <source>
        <dbReference type="ARBA" id="ARBA00022980"/>
    </source>
</evidence>
<reference evidence="9" key="1">
    <citation type="journal article" date="2021" name="PeerJ">
        <title>Extensive microbial diversity within the chicken gut microbiome revealed by metagenomics and culture.</title>
        <authorList>
            <person name="Gilroy R."/>
            <person name="Ravi A."/>
            <person name="Getino M."/>
            <person name="Pursley I."/>
            <person name="Horton D.L."/>
            <person name="Alikhan N.F."/>
            <person name="Baker D."/>
            <person name="Gharbi K."/>
            <person name="Hall N."/>
            <person name="Watson M."/>
            <person name="Adriaenssens E.M."/>
            <person name="Foster-Nyarko E."/>
            <person name="Jarju S."/>
            <person name="Secka A."/>
            <person name="Antonio M."/>
            <person name="Oren A."/>
            <person name="Chaudhuri R.R."/>
            <person name="La Ragione R."/>
            <person name="Hildebrand F."/>
            <person name="Pallen M.J."/>
        </authorList>
    </citation>
    <scope>NUCLEOTIDE SEQUENCE</scope>
    <source>
        <strain evidence="9">CHK188-5543</strain>
    </source>
</reference>
<evidence type="ECO:0000313" key="9">
    <source>
        <dbReference type="EMBL" id="HIX65800.1"/>
    </source>
</evidence>
<evidence type="ECO:0000256" key="5">
    <source>
        <dbReference type="ARBA" id="ARBA00023274"/>
    </source>
</evidence>
<keyword evidence="4 7" id="KW-0689">Ribosomal protein</keyword>
<reference evidence="9" key="2">
    <citation type="submission" date="2021-04" db="EMBL/GenBank/DDBJ databases">
        <authorList>
            <person name="Gilroy R."/>
        </authorList>
    </citation>
    <scope>NUCLEOTIDE SEQUENCE</scope>
    <source>
        <strain evidence="9">CHK188-5543</strain>
    </source>
</reference>
<gene>
    <name evidence="7 9" type="primary">rplI</name>
    <name evidence="9" type="ORF">H9736_06070</name>
</gene>
<dbReference type="Pfam" id="PF03948">
    <property type="entry name" value="Ribosomal_L9_C"/>
    <property type="match status" value="1"/>
</dbReference>
<dbReference type="InterPro" id="IPR020069">
    <property type="entry name" value="Ribosomal_bL9_C"/>
</dbReference>
<dbReference type="Gene3D" id="3.40.5.10">
    <property type="entry name" value="Ribosomal protein L9, N-terminal domain"/>
    <property type="match status" value="1"/>
</dbReference>
<dbReference type="GO" id="GO:1990904">
    <property type="term" value="C:ribonucleoprotein complex"/>
    <property type="evidence" value="ECO:0007669"/>
    <property type="project" value="UniProtKB-KW"/>
</dbReference>
<evidence type="ECO:0000256" key="3">
    <source>
        <dbReference type="ARBA" id="ARBA00022884"/>
    </source>
</evidence>
<dbReference type="InterPro" id="IPR000244">
    <property type="entry name" value="Ribosomal_bL9"/>
</dbReference>
<dbReference type="SUPFAM" id="SSF55658">
    <property type="entry name" value="L9 N-domain-like"/>
    <property type="match status" value="1"/>
</dbReference>
<organism evidence="9 10">
    <name type="scientific">Candidatus Anaerotruncus excrementipullorum</name>
    <dbReference type="NCBI Taxonomy" id="2838465"/>
    <lineage>
        <taxon>Bacteria</taxon>
        <taxon>Bacillati</taxon>
        <taxon>Bacillota</taxon>
        <taxon>Clostridia</taxon>
        <taxon>Eubacteriales</taxon>
        <taxon>Oscillospiraceae</taxon>
        <taxon>Anaerotruncus</taxon>
    </lineage>
</organism>
<evidence type="ECO:0000313" key="10">
    <source>
        <dbReference type="Proteomes" id="UP000886800"/>
    </source>
</evidence>
<evidence type="ECO:0000256" key="6">
    <source>
        <dbReference type="ARBA" id="ARBA00035292"/>
    </source>
</evidence>
<dbReference type="InterPro" id="IPR036935">
    <property type="entry name" value="Ribosomal_bL9_N_sf"/>
</dbReference>
<dbReference type="Gene3D" id="3.10.430.100">
    <property type="entry name" value="Ribosomal protein L9, C-terminal domain"/>
    <property type="match status" value="1"/>
</dbReference>
<keyword evidence="2 7" id="KW-0699">rRNA-binding</keyword>
<dbReference type="InterPro" id="IPR009027">
    <property type="entry name" value="Ribosomal_bL9/RNase_H1_N"/>
</dbReference>
<dbReference type="InterPro" id="IPR020070">
    <property type="entry name" value="Ribosomal_bL9_N"/>
</dbReference>
<dbReference type="GO" id="GO:0019843">
    <property type="term" value="F:rRNA binding"/>
    <property type="evidence" value="ECO:0007669"/>
    <property type="project" value="UniProtKB-UniRule"/>
</dbReference>
<dbReference type="GO" id="GO:0003735">
    <property type="term" value="F:structural constituent of ribosome"/>
    <property type="evidence" value="ECO:0007669"/>
    <property type="project" value="InterPro"/>
</dbReference>
<evidence type="ECO:0000256" key="2">
    <source>
        <dbReference type="ARBA" id="ARBA00022730"/>
    </source>
</evidence>
<feature type="domain" description="Ribosomal protein L9" evidence="8">
    <location>
        <begin position="13"/>
        <end position="40"/>
    </location>
</feature>
<comment type="similarity">
    <text evidence="1 7">Belongs to the bacterial ribosomal protein bL9 family.</text>
</comment>
<dbReference type="PANTHER" id="PTHR21368">
    <property type="entry name" value="50S RIBOSOMAL PROTEIN L9"/>
    <property type="match status" value="1"/>
</dbReference>
<accession>A0A9D2B763</accession>
<dbReference type="GO" id="GO:0005840">
    <property type="term" value="C:ribosome"/>
    <property type="evidence" value="ECO:0007669"/>
    <property type="project" value="UniProtKB-KW"/>
</dbReference>
<dbReference type="AlphaFoldDB" id="A0A9D2B763"/>
<comment type="caution">
    <text evidence="9">The sequence shown here is derived from an EMBL/GenBank/DDBJ whole genome shotgun (WGS) entry which is preliminary data.</text>
</comment>
<evidence type="ECO:0000256" key="1">
    <source>
        <dbReference type="ARBA" id="ARBA00010605"/>
    </source>
</evidence>
<dbReference type="Proteomes" id="UP000886800">
    <property type="component" value="Unassembled WGS sequence"/>
</dbReference>
<dbReference type="SUPFAM" id="SSF55653">
    <property type="entry name" value="Ribosomal protein L9 C-domain"/>
    <property type="match status" value="1"/>
</dbReference>
<dbReference type="PROSITE" id="PS00651">
    <property type="entry name" value="RIBOSOMAL_L9"/>
    <property type="match status" value="1"/>
</dbReference>
<protein>
    <recommendedName>
        <fullName evidence="6 7">Large ribosomal subunit protein bL9</fullName>
    </recommendedName>
</protein>
<dbReference type="FunFam" id="3.40.5.10:FF:000002">
    <property type="entry name" value="50S ribosomal protein L9"/>
    <property type="match status" value="1"/>
</dbReference>
<comment type="function">
    <text evidence="7">Binds to the 23S rRNA.</text>
</comment>
<name>A0A9D2B763_9FIRM</name>
<proteinExistence type="inferred from homology"/>
<dbReference type="NCBIfam" id="TIGR00158">
    <property type="entry name" value="L9"/>
    <property type="match status" value="1"/>
</dbReference>